<dbReference type="InterPro" id="IPR001902">
    <property type="entry name" value="SLC26A/SulP_fam"/>
</dbReference>
<dbReference type="SUPFAM" id="SSF52091">
    <property type="entry name" value="SpoIIaa-like"/>
    <property type="match status" value="1"/>
</dbReference>
<dbReference type="OrthoDB" id="9769739at2"/>
<feature type="transmembrane region" description="Helical" evidence="5">
    <location>
        <begin position="210"/>
        <end position="234"/>
    </location>
</feature>
<protein>
    <submittedName>
        <fullName evidence="7">High affinity sulphate transporter 1</fullName>
    </submittedName>
</protein>
<evidence type="ECO:0000313" key="8">
    <source>
        <dbReference type="Proteomes" id="UP000236753"/>
    </source>
</evidence>
<evidence type="ECO:0000256" key="3">
    <source>
        <dbReference type="ARBA" id="ARBA00022989"/>
    </source>
</evidence>
<dbReference type="Proteomes" id="UP000236753">
    <property type="component" value="Unassembled WGS sequence"/>
</dbReference>
<dbReference type="Gene3D" id="3.30.750.24">
    <property type="entry name" value="STAS domain"/>
    <property type="match status" value="1"/>
</dbReference>
<dbReference type="PANTHER" id="PTHR11814">
    <property type="entry name" value="SULFATE TRANSPORTER"/>
    <property type="match status" value="1"/>
</dbReference>
<comment type="subcellular location">
    <subcellularLocation>
        <location evidence="1">Membrane</location>
        <topology evidence="1">Multi-pass membrane protein</topology>
    </subcellularLocation>
</comment>
<dbReference type="CDD" id="cd07042">
    <property type="entry name" value="STAS_SulP_like_sulfate_transporter"/>
    <property type="match status" value="1"/>
</dbReference>
<feature type="transmembrane region" description="Helical" evidence="5">
    <location>
        <begin position="50"/>
        <end position="69"/>
    </location>
</feature>
<evidence type="ECO:0000256" key="4">
    <source>
        <dbReference type="ARBA" id="ARBA00023136"/>
    </source>
</evidence>
<dbReference type="AlphaFoldDB" id="A0A1H5UJU7"/>
<feature type="domain" description="STAS" evidence="6">
    <location>
        <begin position="442"/>
        <end position="556"/>
    </location>
</feature>
<dbReference type="Pfam" id="PF00916">
    <property type="entry name" value="Sulfate_transp"/>
    <property type="match status" value="1"/>
</dbReference>
<dbReference type="InterPro" id="IPR011547">
    <property type="entry name" value="SLC26A/SulP_dom"/>
</dbReference>
<feature type="transmembrane region" description="Helical" evidence="5">
    <location>
        <begin position="181"/>
        <end position="198"/>
    </location>
</feature>
<dbReference type="EMBL" id="FNUX01000008">
    <property type="protein sequence ID" value="SEF75276.1"/>
    <property type="molecule type" value="Genomic_DNA"/>
</dbReference>
<keyword evidence="3 5" id="KW-1133">Transmembrane helix</keyword>
<dbReference type="GO" id="GO:0055085">
    <property type="term" value="P:transmembrane transport"/>
    <property type="evidence" value="ECO:0007669"/>
    <property type="project" value="InterPro"/>
</dbReference>
<evidence type="ECO:0000256" key="2">
    <source>
        <dbReference type="ARBA" id="ARBA00022692"/>
    </source>
</evidence>
<gene>
    <name evidence="7" type="ORF">SAMN05216334_10836</name>
</gene>
<feature type="transmembrane region" description="Helical" evidence="5">
    <location>
        <begin position="353"/>
        <end position="371"/>
    </location>
</feature>
<feature type="transmembrane region" description="Helical" evidence="5">
    <location>
        <begin position="104"/>
        <end position="131"/>
    </location>
</feature>
<feature type="transmembrane region" description="Helical" evidence="5">
    <location>
        <begin position="76"/>
        <end position="98"/>
    </location>
</feature>
<dbReference type="InterPro" id="IPR036513">
    <property type="entry name" value="STAS_dom_sf"/>
</dbReference>
<evidence type="ECO:0000256" key="1">
    <source>
        <dbReference type="ARBA" id="ARBA00004141"/>
    </source>
</evidence>
<feature type="transmembrane region" description="Helical" evidence="5">
    <location>
        <begin position="138"/>
        <end position="161"/>
    </location>
</feature>
<dbReference type="Pfam" id="PF01740">
    <property type="entry name" value="STAS"/>
    <property type="match status" value="1"/>
</dbReference>
<feature type="transmembrane region" description="Helical" evidence="5">
    <location>
        <begin position="25"/>
        <end position="44"/>
    </location>
</feature>
<accession>A0A1H5UJU7</accession>
<dbReference type="PROSITE" id="PS50801">
    <property type="entry name" value="STAS"/>
    <property type="match status" value="1"/>
</dbReference>
<feature type="transmembrane region" description="Helical" evidence="5">
    <location>
        <begin position="254"/>
        <end position="275"/>
    </location>
</feature>
<dbReference type="InterPro" id="IPR002645">
    <property type="entry name" value="STAS_dom"/>
</dbReference>
<feature type="transmembrane region" description="Helical" evidence="5">
    <location>
        <begin position="331"/>
        <end position="347"/>
    </location>
</feature>
<keyword evidence="2 5" id="KW-0812">Transmembrane</keyword>
<reference evidence="7 8" key="1">
    <citation type="submission" date="2016-10" db="EMBL/GenBank/DDBJ databases">
        <authorList>
            <person name="de Groot N.N."/>
        </authorList>
    </citation>
    <scope>NUCLEOTIDE SEQUENCE [LARGE SCALE GENOMIC DNA]</scope>
    <source>
        <strain evidence="7 8">Nm13</strain>
    </source>
</reference>
<organism evidence="7 8">
    <name type="scientific">Nitrosomonas ureae</name>
    <dbReference type="NCBI Taxonomy" id="44577"/>
    <lineage>
        <taxon>Bacteria</taxon>
        <taxon>Pseudomonadati</taxon>
        <taxon>Pseudomonadota</taxon>
        <taxon>Betaproteobacteria</taxon>
        <taxon>Nitrosomonadales</taxon>
        <taxon>Nitrosomonadaceae</taxon>
        <taxon>Nitrosomonas</taxon>
    </lineage>
</organism>
<evidence type="ECO:0000259" key="6">
    <source>
        <dbReference type="PROSITE" id="PS50801"/>
    </source>
</evidence>
<sequence>MKKKTAKSSFFKIGQGLLPIRISQIPTEVVAGFTLAALAIPVNIGYSKIAGTPVITELYTMLLPVLLFALAGGSRLLVVGADSATAAILAAGLIGIASTGTDEYLALAGILALMAATFMILARIIGLAFLADFLSRSVLIGFLTGVGIQVALGQISSILGLQGGGHGTLQKIWLDIQQIDQINYNALGIALAVLLVILGAKKISERIPDALIAVIGAITASWLFNFGAYMHLVGSIPSGLPHFSLPQVNWSWDLIHKLLPIAFSMFLVILAQSAATSRVYAARHNQPLDQNADLNGLALANIGAGLSGTLAVAGSPTKTQIVDSAGGRTQLTHLVAAGVVILVLLFLTEPLAYMPESVLAVIVFLTGIDLIKFRKMMDILQQQPSEFWIAIITMLMVVFVGIEQGVLLAMALSLIEHTRHGYRPKNIVLEYTKSGHWVTHPVTSKIQAVPGLMIYRFTHSIYYANASQLSREIEALIQAQNPPLRWFCIDASAISDIDYTAAETLKSLSDLLRKKKIRLIVSQMQDGFSEDKHQKILELFGENVFFNTLDDVIAAYMLTSIKNRYNPLIPDTPSKTPKTST</sequence>
<name>A0A1H5UJU7_9PROT</name>
<evidence type="ECO:0000256" key="5">
    <source>
        <dbReference type="SAM" id="Phobius"/>
    </source>
</evidence>
<keyword evidence="4 5" id="KW-0472">Membrane</keyword>
<feature type="transmembrane region" description="Helical" evidence="5">
    <location>
        <begin position="387"/>
        <end position="415"/>
    </location>
</feature>
<dbReference type="GO" id="GO:0016020">
    <property type="term" value="C:membrane"/>
    <property type="evidence" value="ECO:0007669"/>
    <property type="project" value="UniProtKB-SubCell"/>
</dbReference>
<evidence type="ECO:0000313" key="7">
    <source>
        <dbReference type="EMBL" id="SEF75276.1"/>
    </source>
</evidence>
<proteinExistence type="predicted"/>
<dbReference type="RefSeq" id="WP_103966213.1">
    <property type="nucleotide sequence ID" value="NZ_FNUX01000008.1"/>
</dbReference>